<evidence type="ECO:0000259" key="4">
    <source>
        <dbReference type="Pfam" id="PF10342"/>
    </source>
</evidence>
<comment type="caution">
    <text evidence="5">The sequence shown here is derived from an EMBL/GenBank/DDBJ whole genome shotgun (WGS) entry which is preliminary data.</text>
</comment>
<dbReference type="EMBL" id="MU128944">
    <property type="protein sequence ID" value="KAF9515989.1"/>
    <property type="molecule type" value="Genomic_DNA"/>
</dbReference>
<evidence type="ECO:0000256" key="3">
    <source>
        <dbReference type="SAM" id="SignalP"/>
    </source>
</evidence>
<evidence type="ECO:0000313" key="6">
    <source>
        <dbReference type="Proteomes" id="UP000886523"/>
    </source>
</evidence>
<feature type="domain" description="Yeast cell wall synthesis Kre9/Knh1-like N-terminal" evidence="4">
    <location>
        <begin position="26"/>
        <end position="120"/>
    </location>
</feature>
<dbReference type="PANTHER" id="PTHR28154">
    <property type="entry name" value="CELL WALL SYNTHESIS PROTEIN KNH1-RELATED"/>
    <property type="match status" value="1"/>
</dbReference>
<evidence type="ECO:0000313" key="5">
    <source>
        <dbReference type="EMBL" id="KAF9515989.1"/>
    </source>
</evidence>
<evidence type="ECO:0000256" key="1">
    <source>
        <dbReference type="ARBA" id="ARBA00022729"/>
    </source>
</evidence>
<dbReference type="OrthoDB" id="2432613at2759"/>
<gene>
    <name evidence="5" type="ORF">BS47DRAFT_1327699</name>
</gene>
<dbReference type="AlphaFoldDB" id="A0A9P6B1K5"/>
<keyword evidence="6" id="KW-1185">Reference proteome</keyword>
<name>A0A9P6B1K5_9AGAM</name>
<dbReference type="Pfam" id="PF10342">
    <property type="entry name" value="Kre9_KNH"/>
    <property type="match status" value="1"/>
</dbReference>
<feature type="chain" id="PRO_5040126918" description="Yeast cell wall synthesis Kre9/Knh1-like N-terminal domain-containing protein" evidence="3">
    <location>
        <begin position="21"/>
        <end position="197"/>
    </location>
</feature>
<dbReference type="PANTHER" id="PTHR28154:SF1">
    <property type="entry name" value="CELL WALL SYNTHESIS PROTEIN KNH1-RELATED"/>
    <property type="match status" value="1"/>
</dbReference>
<dbReference type="Proteomes" id="UP000886523">
    <property type="component" value="Unassembled WGS sequence"/>
</dbReference>
<feature type="signal peptide" evidence="3">
    <location>
        <begin position="1"/>
        <end position="20"/>
    </location>
</feature>
<feature type="region of interest" description="Disordered" evidence="2">
    <location>
        <begin position="166"/>
        <end position="197"/>
    </location>
</feature>
<accession>A0A9P6B1K5</accession>
<dbReference type="GO" id="GO:0042546">
    <property type="term" value="P:cell wall biogenesis"/>
    <property type="evidence" value="ECO:0007669"/>
    <property type="project" value="InterPro"/>
</dbReference>
<evidence type="ECO:0000256" key="2">
    <source>
        <dbReference type="SAM" id="MobiDB-lite"/>
    </source>
</evidence>
<reference evidence="5" key="1">
    <citation type="journal article" date="2020" name="Nat. Commun.">
        <title>Large-scale genome sequencing of mycorrhizal fungi provides insights into the early evolution of symbiotic traits.</title>
        <authorList>
            <person name="Miyauchi S."/>
            <person name="Kiss E."/>
            <person name="Kuo A."/>
            <person name="Drula E."/>
            <person name="Kohler A."/>
            <person name="Sanchez-Garcia M."/>
            <person name="Morin E."/>
            <person name="Andreopoulos B."/>
            <person name="Barry K.W."/>
            <person name="Bonito G."/>
            <person name="Buee M."/>
            <person name="Carver A."/>
            <person name="Chen C."/>
            <person name="Cichocki N."/>
            <person name="Clum A."/>
            <person name="Culley D."/>
            <person name="Crous P.W."/>
            <person name="Fauchery L."/>
            <person name="Girlanda M."/>
            <person name="Hayes R.D."/>
            <person name="Keri Z."/>
            <person name="LaButti K."/>
            <person name="Lipzen A."/>
            <person name="Lombard V."/>
            <person name="Magnuson J."/>
            <person name="Maillard F."/>
            <person name="Murat C."/>
            <person name="Nolan M."/>
            <person name="Ohm R.A."/>
            <person name="Pangilinan J."/>
            <person name="Pereira M.F."/>
            <person name="Perotto S."/>
            <person name="Peter M."/>
            <person name="Pfister S."/>
            <person name="Riley R."/>
            <person name="Sitrit Y."/>
            <person name="Stielow J.B."/>
            <person name="Szollosi G."/>
            <person name="Zifcakova L."/>
            <person name="Stursova M."/>
            <person name="Spatafora J.W."/>
            <person name="Tedersoo L."/>
            <person name="Vaario L.M."/>
            <person name="Yamada A."/>
            <person name="Yan M."/>
            <person name="Wang P."/>
            <person name="Xu J."/>
            <person name="Bruns T."/>
            <person name="Baldrian P."/>
            <person name="Vilgalys R."/>
            <person name="Dunand C."/>
            <person name="Henrissat B."/>
            <person name="Grigoriev I.V."/>
            <person name="Hibbett D."/>
            <person name="Nagy L.G."/>
            <person name="Martin F.M."/>
        </authorList>
    </citation>
    <scope>NUCLEOTIDE SEQUENCE</scope>
    <source>
        <strain evidence="5">UP504</strain>
    </source>
</reference>
<proteinExistence type="predicted"/>
<keyword evidence="1 3" id="KW-0732">Signal</keyword>
<dbReference type="GO" id="GO:0006078">
    <property type="term" value="P:(1-&gt;6)-beta-D-glucan biosynthetic process"/>
    <property type="evidence" value="ECO:0007669"/>
    <property type="project" value="InterPro"/>
</dbReference>
<dbReference type="InterPro" id="IPR045328">
    <property type="entry name" value="Kre9/Knh1"/>
</dbReference>
<dbReference type="InterPro" id="IPR018466">
    <property type="entry name" value="Kre9/Knh1-like_N"/>
</dbReference>
<protein>
    <recommendedName>
        <fullName evidence="4">Yeast cell wall synthesis Kre9/Knh1-like N-terminal domain-containing protein</fullName>
    </recommendedName>
</protein>
<organism evidence="5 6">
    <name type="scientific">Hydnum rufescens UP504</name>
    <dbReference type="NCBI Taxonomy" id="1448309"/>
    <lineage>
        <taxon>Eukaryota</taxon>
        <taxon>Fungi</taxon>
        <taxon>Dikarya</taxon>
        <taxon>Basidiomycota</taxon>
        <taxon>Agaricomycotina</taxon>
        <taxon>Agaricomycetes</taxon>
        <taxon>Cantharellales</taxon>
        <taxon>Hydnaceae</taxon>
        <taxon>Hydnum</taxon>
    </lineage>
</organism>
<sequence>MRSAFFASTLLAFLVPQTFAVIYITEPTASTVCSAGVPCNVRWNDDGQAPVLATIGACSVGLYVGSQQQQTFLQDISDNTLVANQSFVQWTPNASVGPNNSNYFVRFASLSYKDPNNPQYPYMSFSAKFTLNGMTGTFNSTVLSQISAAPSSTSASVSSTSAAATTTLSKATTSKATGSSTSTASSSAASSTQTSRC</sequence>